<dbReference type="EMBL" id="SMUV01000068">
    <property type="protein sequence ID" value="TDK45699.1"/>
    <property type="molecule type" value="Genomic_DNA"/>
</dbReference>
<evidence type="ECO:0000313" key="3">
    <source>
        <dbReference type="Proteomes" id="UP000295301"/>
    </source>
</evidence>
<dbReference type="OrthoDB" id="5343971at2"/>
<evidence type="ECO:0000259" key="1">
    <source>
        <dbReference type="Pfam" id="PF07110"/>
    </source>
</evidence>
<sequence length="100" mass="10799">MYIVTVLYPAGGPVDLDYYRASHLPLVRRLLDPMGMRELGYWCPSEADPSAPFQLVAELRFDDAGAAQAALTAHGAETQADIANFTGVTPVILMGTWSAD</sequence>
<dbReference type="NCBIfam" id="TIGR02118">
    <property type="entry name" value="EthD family reductase"/>
    <property type="match status" value="1"/>
</dbReference>
<comment type="caution">
    <text evidence="2">The sequence shown here is derived from an EMBL/GenBank/DDBJ whole genome shotgun (WGS) entry which is preliminary data.</text>
</comment>
<feature type="domain" description="EthD" evidence="1">
    <location>
        <begin position="17"/>
        <end position="86"/>
    </location>
</feature>
<protein>
    <submittedName>
        <fullName evidence="2">EthD family reductase</fullName>
    </submittedName>
</protein>
<name>A0A4R5V1S7_9RHOB</name>
<accession>A0A4R5V1S7</accession>
<dbReference type="AlphaFoldDB" id="A0A4R5V1S7"/>
<reference evidence="2 3" key="1">
    <citation type="submission" date="2019-03" db="EMBL/GenBank/DDBJ databases">
        <title>Ruegeria lutea sp. nov., a novel strain, isolated from marine sediment, the Masan Bay, South Korea.</title>
        <authorList>
            <person name="Kim J."/>
            <person name="Kim D.-Y."/>
            <person name="Lee S.-S."/>
        </authorList>
    </citation>
    <scope>NUCLEOTIDE SEQUENCE [LARGE SCALE GENOMIC DNA]</scope>
    <source>
        <strain evidence="2 3">318-1</strain>
    </source>
</reference>
<dbReference type="GO" id="GO:0016491">
    <property type="term" value="F:oxidoreductase activity"/>
    <property type="evidence" value="ECO:0007669"/>
    <property type="project" value="InterPro"/>
</dbReference>
<dbReference type="Pfam" id="PF07110">
    <property type="entry name" value="EthD"/>
    <property type="match status" value="1"/>
</dbReference>
<dbReference type="RefSeq" id="WP_133360314.1">
    <property type="nucleotide sequence ID" value="NZ_SMUV01000068.1"/>
</dbReference>
<organism evidence="2 3">
    <name type="scientific">Antarcticimicrobium luteum</name>
    <dbReference type="NCBI Taxonomy" id="2547397"/>
    <lineage>
        <taxon>Bacteria</taxon>
        <taxon>Pseudomonadati</taxon>
        <taxon>Pseudomonadota</taxon>
        <taxon>Alphaproteobacteria</taxon>
        <taxon>Rhodobacterales</taxon>
        <taxon>Paracoccaceae</taxon>
        <taxon>Antarcticimicrobium</taxon>
    </lineage>
</organism>
<dbReference type="PANTHER" id="PTHR40260:SF2">
    <property type="entry name" value="BLR8190 PROTEIN"/>
    <property type="match status" value="1"/>
</dbReference>
<evidence type="ECO:0000313" key="2">
    <source>
        <dbReference type="EMBL" id="TDK45699.1"/>
    </source>
</evidence>
<dbReference type="PANTHER" id="PTHR40260">
    <property type="entry name" value="BLR8190 PROTEIN"/>
    <property type="match status" value="1"/>
</dbReference>
<dbReference type="SUPFAM" id="SSF54909">
    <property type="entry name" value="Dimeric alpha+beta barrel"/>
    <property type="match status" value="1"/>
</dbReference>
<proteinExistence type="predicted"/>
<dbReference type="InterPro" id="IPR009799">
    <property type="entry name" value="EthD_dom"/>
</dbReference>
<dbReference type="Gene3D" id="3.30.70.100">
    <property type="match status" value="1"/>
</dbReference>
<dbReference type="InterPro" id="IPR011008">
    <property type="entry name" value="Dimeric_a/b-barrel"/>
</dbReference>
<keyword evidence="3" id="KW-1185">Reference proteome</keyword>
<dbReference type="Proteomes" id="UP000295301">
    <property type="component" value="Unassembled WGS sequence"/>
</dbReference>
<gene>
    <name evidence="2" type="ORF">E1832_13640</name>
</gene>